<evidence type="ECO:0000259" key="3">
    <source>
        <dbReference type="Pfam" id="PF19910"/>
    </source>
</evidence>
<keyword evidence="5" id="KW-1185">Reference proteome</keyword>
<dbReference type="NCBIfam" id="TIGR04183">
    <property type="entry name" value="Por_Secre_tail"/>
    <property type="match status" value="1"/>
</dbReference>
<dbReference type="Proteomes" id="UP001485226">
    <property type="component" value="Unassembled WGS sequence"/>
</dbReference>
<reference evidence="4 5" key="1">
    <citation type="submission" date="2024-04" db="EMBL/GenBank/DDBJ databases">
        <title>Flavobacterium sp. DGU38 16S ribosomal RNA gene Genome sequencing and assembly.</title>
        <authorList>
            <person name="Park S."/>
        </authorList>
    </citation>
    <scope>NUCLEOTIDE SEQUENCE [LARGE SCALE GENOMIC DNA]</scope>
    <source>
        <strain evidence="4 5">DGU38</strain>
    </source>
</reference>
<dbReference type="EMBL" id="JBBYHS010000014">
    <property type="protein sequence ID" value="MEL1254922.1"/>
    <property type="molecule type" value="Genomic_DNA"/>
</dbReference>
<organism evidence="4 5">
    <name type="scientific">Flavobacterium calami</name>
    <dbReference type="NCBI Taxonomy" id="3139144"/>
    <lineage>
        <taxon>Bacteria</taxon>
        <taxon>Pseudomonadati</taxon>
        <taxon>Bacteroidota</taxon>
        <taxon>Flavobacteriia</taxon>
        <taxon>Flavobacteriales</taxon>
        <taxon>Flavobacteriaceae</taxon>
        <taxon>Flavobacterium</taxon>
    </lineage>
</organism>
<evidence type="ECO:0000313" key="5">
    <source>
        <dbReference type="Proteomes" id="UP001485226"/>
    </source>
</evidence>
<feature type="signal peptide" evidence="2">
    <location>
        <begin position="1"/>
        <end position="21"/>
    </location>
</feature>
<evidence type="ECO:0000256" key="1">
    <source>
        <dbReference type="ARBA" id="ARBA00022729"/>
    </source>
</evidence>
<gene>
    <name evidence="4" type="ORF">AAEO57_14115</name>
</gene>
<evidence type="ECO:0000256" key="2">
    <source>
        <dbReference type="SAM" id="SignalP"/>
    </source>
</evidence>
<dbReference type="InterPro" id="IPR026444">
    <property type="entry name" value="Secre_tail"/>
</dbReference>
<comment type="caution">
    <text evidence="4">The sequence shown here is derived from an EMBL/GenBank/DDBJ whole genome shotgun (WGS) entry which is preliminary data.</text>
</comment>
<evidence type="ECO:0000313" key="4">
    <source>
        <dbReference type="EMBL" id="MEL1254922.1"/>
    </source>
</evidence>
<feature type="domain" description="DUF6383" evidence="3">
    <location>
        <begin position="192"/>
        <end position="260"/>
    </location>
</feature>
<accession>A0ABU9IS39</accession>
<feature type="chain" id="PRO_5045609906" evidence="2">
    <location>
        <begin position="22"/>
        <end position="261"/>
    </location>
</feature>
<dbReference type="RefSeq" id="WP_341693672.1">
    <property type="nucleotide sequence ID" value="NZ_JBBYHS010000014.1"/>
</dbReference>
<proteinExistence type="predicted"/>
<sequence length="261" mass="27516">MKRKLLYLTAIAIFSIVSLNAQNTVWDFGTDTATWPVSAAGYSTDTTIQGLGIYPAPSGTTIGQVDGNPYTFTDGYVSVNRFKMGGSSAVTGNLPTSRYLYFTVAGSGKVKVWFRSGSNSATRTITVSDGTTVLGSASSVPTGSPLSAPGVILEVPYTNVNGKIYIYNDAACYIYKIEVIPNSLGTDSFQKKSSVIVFGNDGKINVENVTAATKVSVYNITGALVRSTETSEDVSLSVNSGVYIVKAKSAEGEKSVKVLVN</sequence>
<keyword evidence="1 2" id="KW-0732">Signal</keyword>
<dbReference type="Pfam" id="PF19910">
    <property type="entry name" value="DUF6383"/>
    <property type="match status" value="1"/>
</dbReference>
<name>A0ABU9IS39_9FLAO</name>
<dbReference type="InterPro" id="IPR045963">
    <property type="entry name" value="DUF6383"/>
</dbReference>
<protein>
    <submittedName>
        <fullName evidence="4">T9SS type A sorting domain-containing protein</fullName>
    </submittedName>
</protein>